<evidence type="ECO:0000256" key="3">
    <source>
        <dbReference type="RuleBase" id="RU003345"/>
    </source>
</evidence>
<reference evidence="7" key="2">
    <citation type="journal article" date="2019" name="Int. J. Syst. Evol. Microbiol.">
        <title>The Global Catalogue of Microorganisms (GCM) 10K type strain sequencing project: providing services to taxonomists for standard genome sequencing and annotation.</title>
        <authorList>
            <consortium name="The Broad Institute Genomics Platform"/>
            <consortium name="The Broad Institute Genome Sequencing Center for Infectious Disease"/>
            <person name="Wu L."/>
            <person name="Ma J."/>
        </authorList>
    </citation>
    <scope>NUCLEOTIDE SEQUENCE [LARGE SCALE GENOMIC DNA]</scope>
    <source>
        <strain evidence="7">NBRC 106310</strain>
    </source>
</reference>
<dbReference type="PANTHER" id="PTHR43353:SF5">
    <property type="entry name" value="SUCCINATE-SEMIALDEHYDE DEHYDROGENASE, MITOCHONDRIAL"/>
    <property type="match status" value="1"/>
</dbReference>
<proteinExistence type="inferred from homology"/>
<dbReference type="Gene3D" id="3.40.605.10">
    <property type="entry name" value="Aldehyde Dehydrogenase, Chain A, domain 1"/>
    <property type="match status" value="1"/>
</dbReference>
<accession>A0ABN6WXM7</accession>
<feature type="domain" description="Aldehyde dehydrogenase" evidence="4">
    <location>
        <begin position="26"/>
        <end position="485"/>
    </location>
</feature>
<evidence type="ECO:0000259" key="4">
    <source>
        <dbReference type="Pfam" id="PF00171"/>
    </source>
</evidence>
<dbReference type="Pfam" id="PF00171">
    <property type="entry name" value="Aldedh"/>
    <property type="match status" value="1"/>
</dbReference>
<dbReference type="PROSITE" id="PS00687">
    <property type="entry name" value="ALDEHYDE_DEHYDR_GLU"/>
    <property type="match status" value="1"/>
</dbReference>
<gene>
    <name evidence="5" type="ORF">GCM10025863_00060</name>
    <name evidence="6" type="ORF">GCM10025863_32720</name>
</gene>
<keyword evidence="7" id="KW-1185">Reference proteome</keyword>
<protein>
    <submittedName>
        <fullName evidence="5">NAD-dependent succinate-semialdehyde dehydrogenase</fullName>
    </submittedName>
</protein>
<dbReference type="CDD" id="cd07103">
    <property type="entry name" value="ALDH_F5_SSADH_GabD"/>
    <property type="match status" value="1"/>
</dbReference>
<feature type="active site" evidence="2">
    <location>
        <position position="263"/>
    </location>
</feature>
<organism evidence="5 7">
    <name type="scientific">Microbacterium suwonense</name>
    <dbReference type="NCBI Taxonomy" id="683047"/>
    <lineage>
        <taxon>Bacteria</taxon>
        <taxon>Bacillati</taxon>
        <taxon>Actinomycetota</taxon>
        <taxon>Actinomycetes</taxon>
        <taxon>Micrococcales</taxon>
        <taxon>Microbacteriaceae</taxon>
        <taxon>Microbacterium</taxon>
    </lineage>
</organism>
<evidence type="ECO:0000313" key="5">
    <source>
        <dbReference type="EMBL" id="BDZ37392.1"/>
    </source>
</evidence>
<dbReference type="Proteomes" id="UP001321543">
    <property type="component" value="Chromosome"/>
</dbReference>
<comment type="similarity">
    <text evidence="3">Belongs to the aldehyde dehydrogenase family.</text>
</comment>
<reference evidence="5" key="1">
    <citation type="journal article" date="2014" name="Int. J. Syst. Evol. Microbiol.">
        <title>Complete genome of a new Firmicutes species belonging to the dominant human colonic microbiota ('Ruminococcus bicirculans') reveals two chromosomes and a selective capacity to utilize plant glucans.</title>
        <authorList>
            <consortium name="NISC Comparative Sequencing Program"/>
            <person name="Wegmann U."/>
            <person name="Louis P."/>
            <person name="Goesmann A."/>
            <person name="Henrissat B."/>
            <person name="Duncan S.H."/>
            <person name="Flint H.J."/>
        </authorList>
    </citation>
    <scope>NUCLEOTIDE SEQUENCE</scope>
    <source>
        <strain evidence="5">NBRC 106310</strain>
    </source>
</reference>
<dbReference type="Gene3D" id="3.40.309.10">
    <property type="entry name" value="Aldehyde Dehydrogenase, Chain A, domain 2"/>
    <property type="match status" value="1"/>
</dbReference>
<evidence type="ECO:0000256" key="1">
    <source>
        <dbReference type="ARBA" id="ARBA00023002"/>
    </source>
</evidence>
<dbReference type="EMBL" id="AP027728">
    <property type="protein sequence ID" value="BDZ37392.1"/>
    <property type="molecule type" value="Genomic_DNA"/>
</dbReference>
<dbReference type="PANTHER" id="PTHR43353">
    <property type="entry name" value="SUCCINATE-SEMIALDEHYDE DEHYDROGENASE, MITOCHONDRIAL"/>
    <property type="match status" value="1"/>
</dbReference>
<evidence type="ECO:0000313" key="6">
    <source>
        <dbReference type="EMBL" id="BDZ40658.1"/>
    </source>
</evidence>
<dbReference type="InterPro" id="IPR016162">
    <property type="entry name" value="Ald_DH_N"/>
</dbReference>
<dbReference type="EMBL" id="AP027728">
    <property type="protein sequence ID" value="BDZ40658.1"/>
    <property type="molecule type" value="Genomic_DNA"/>
</dbReference>
<dbReference type="InterPro" id="IPR016163">
    <property type="entry name" value="Ald_DH_C"/>
</dbReference>
<evidence type="ECO:0000313" key="7">
    <source>
        <dbReference type="Proteomes" id="UP001321543"/>
    </source>
</evidence>
<sequence>MSTALAPNEQDLLSRVPAGLFIAGEWSDASDGASFDVRDPATGEVIASIADATPADGIRALDAAVAAQDEWAATAPRTRSDILRRAFDLVQAHKEDLALLMTLEMGKPLAESRGEVAYGGEFLRWFSEEAVRIQGRYGSNPEGTGHMIVSQRPVGPSFFITPWNFPFAMATRKIAPALAAGCTVVVKPAALTPLTTIFFAKLLEEAGLPAGVVNVVQTSSSSKLSGPVIADPRLRKLSFTGSTEVGRKLIAQAADGILRVSMELGGNAPFVVFEDADLDKAVDGAMAAKFRNIGQACTAANRFIVHEDVADEFARRVAERVQKMKIGRGTEEGVVIGPLIDADAVAKAQELVGDAVQRGARVLAGGNALDGAGTFYEPTVLTDVVAGSEILREEIFGPVLAIARFSDEAEAVRLANDTEYGLVGYVFTENLARGHRMIDALETGMMGLNVGVVSNAAAPFGGVKQSGIGREGGAEGIHEYLSTKYTLLPNS</sequence>
<dbReference type="SUPFAM" id="SSF53720">
    <property type="entry name" value="ALDH-like"/>
    <property type="match status" value="1"/>
</dbReference>
<keyword evidence="1 3" id="KW-0560">Oxidoreductase</keyword>
<dbReference type="InterPro" id="IPR015590">
    <property type="entry name" value="Aldehyde_DH_dom"/>
</dbReference>
<dbReference type="InterPro" id="IPR016161">
    <property type="entry name" value="Ald_DH/histidinol_DH"/>
</dbReference>
<dbReference type="InterPro" id="IPR029510">
    <property type="entry name" value="Ald_DH_CS_GLU"/>
</dbReference>
<dbReference type="RefSeq" id="WP_286301205.1">
    <property type="nucleotide sequence ID" value="NZ_AP027728.1"/>
</dbReference>
<reference evidence="5" key="3">
    <citation type="submission" date="2023-02" db="EMBL/GenBank/DDBJ databases">
        <authorList>
            <person name="Sun Q."/>
            <person name="Mori K."/>
        </authorList>
    </citation>
    <scope>NUCLEOTIDE SEQUENCE</scope>
    <source>
        <strain evidence="5">NBRC 106310</strain>
    </source>
</reference>
<evidence type="ECO:0000256" key="2">
    <source>
        <dbReference type="PROSITE-ProRule" id="PRU10007"/>
    </source>
</evidence>
<name>A0ABN6WXM7_9MICO</name>
<dbReference type="InterPro" id="IPR050740">
    <property type="entry name" value="Aldehyde_DH_Superfamily"/>
</dbReference>